<evidence type="ECO:0000256" key="4">
    <source>
        <dbReference type="ARBA" id="ARBA00022737"/>
    </source>
</evidence>
<evidence type="ECO:0000256" key="6">
    <source>
        <dbReference type="ARBA" id="ARBA00022833"/>
    </source>
</evidence>
<reference evidence="10" key="1">
    <citation type="journal article" date="2016" name="Nat. Commun.">
        <title>The channel catfish genome sequence provides insights into the evolution of scale formation in teleosts.</title>
        <authorList>
            <person name="Liu Z."/>
            <person name="Liu S."/>
            <person name="Yao J."/>
            <person name="Bao L."/>
            <person name="Zhang J."/>
            <person name="Li Y."/>
            <person name="Jiang C."/>
            <person name="Sun L."/>
            <person name="Wang R."/>
            <person name="Zhang Y."/>
            <person name="Zhou T."/>
            <person name="Zeng Q."/>
            <person name="Fu Q."/>
            <person name="Gao S."/>
            <person name="Li N."/>
            <person name="Koren S."/>
            <person name="Jiang Y."/>
            <person name="Zimin A."/>
            <person name="Xu P."/>
            <person name="Phillippy A.M."/>
            <person name="Geng X."/>
            <person name="Song L."/>
            <person name="Sun F."/>
            <person name="Li C."/>
            <person name="Wang X."/>
            <person name="Chen A."/>
            <person name="Jin Y."/>
            <person name="Yuan Z."/>
            <person name="Yang Y."/>
            <person name="Tan S."/>
            <person name="Peatman E."/>
            <person name="Lu J."/>
            <person name="Qin Z."/>
            <person name="Dunham R."/>
            <person name="Li Z."/>
            <person name="Sonstegard T."/>
            <person name="Feng J."/>
            <person name="Danzmann R.G."/>
            <person name="Schroeder S."/>
            <person name="Scheffler B."/>
            <person name="Duke M.V."/>
            <person name="Ballard L."/>
            <person name="Kucuktas H."/>
            <person name="Kaltenboeck L."/>
            <person name="Liu H."/>
            <person name="Armbruster J."/>
            <person name="Xie Y."/>
            <person name="Kirby M.L."/>
            <person name="Tian Y."/>
            <person name="Flanagan M.E."/>
            <person name="Mu W."/>
            <person name="Waldbieser G.C."/>
        </authorList>
    </citation>
    <scope>NUCLEOTIDE SEQUENCE [LARGE SCALE GENOMIC DNA]</scope>
    <source>
        <strain evidence="10">SDA103</strain>
    </source>
</reference>
<dbReference type="InterPro" id="IPR001258">
    <property type="entry name" value="NHL_repeat"/>
</dbReference>
<dbReference type="CDD" id="cd14961">
    <property type="entry name" value="NHL_TRIM32_like"/>
    <property type="match status" value="1"/>
</dbReference>
<dbReference type="InterPro" id="IPR011042">
    <property type="entry name" value="6-blade_b-propeller_TolB-like"/>
</dbReference>
<dbReference type="GO" id="GO:0008270">
    <property type="term" value="F:zinc ion binding"/>
    <property type="evidence" value="ECO:0007669"/>
    <property type="project" value="UniProtKB-KW"/>
</dbReference>
<dbReference type="GO" id="GO:0000209">
    <property type="term" value="P:protein polyubiquitination"/>
    <property type="evidence" value="ECO:0007669"/>
    <property type="project" value="TreeGrafter"/>
</dbReference>
<dbReference type="SUPFAM" id="SSF101898">
    <property type="entry name" value="NHL repeat"/>
    <property type="match status" value="1"/>
</dbReference>
<dbReference type="PROSITE" id="PS00518">
    <property type="entry name" value="ZF_RING_1"/>
    <property type="match status" value="1"/>
</dbReference>
<accession>A0A2D0PS32</accession>
<dbReference type="Pfam" id="PF01436">
    <property type="entry name" value="NHL"/>
    <property type="match status" value="1"/>
</dbReference>
<dbReference type="PROSITE" id="PS50089">
    <property type="entry name" value="ZF_RING_2"/>
    <property type="match status" value="1"/>
</dbReference>
<reference evidence="11" key="2">
    <citation type="submission" date="2025-08" db="UniProtKB">
        <authorList>
            <consortium name="RefSeq"/>
        </authorList>
    </citation>
    <scope>IDENTIFICATION</scope>
    <source>
        <tissue evidence="11">Blood</tissue>
    </source>
</reference>
<comment type="catalytic activity">
    <reaction evidence="1">
        <text>S-ubiquitinyl-[E2 ubiquitin-conjugating enzyme]-L-cysteine + [acceptor protein]-L-lysine = [E2 ubiquitin-conjugating enzyme]-L-cysteine + N(6)-ubiquitinyl-[acceptor protein]-L-lysine.</text>
        <dbReference type="EC" id="2.3.2.27"/>
    </reaction>
</comment>
<keyword evidence="5 7" id="KW-0863">Zinc-finger</keyword>
<evidence type="ECO:0000256" key="5">
    <source>
        <dbReference type="ARBA" id="ARBA00022771"/>
    </source>
</evidence>
<dbReference type="GeneID" id="108256162"/>
<keyword evidence="3" id="KW-0479">Metal-binding</keyword>
<dbReference type="InterPro" id="IPR001841">
    <property type="entry name" value="Znf_RING"/>
</dbReference>
<dbReference type="SMART" id="SM00184">
    <property type="entry name" value="RING"/>
    <property type="match status" value="1"/>
</dbReference>
<sequence length="406" mass="44264">MSEAFTPRTRGARGAEEILDEIYSDLLECKVCFETFSSEPRARRPRNLPCGHVICLGCVCALSHAVSHRLECPFCRKQCDQGGTYECQVLVDLQDMICSYFPKKKPRDREGDLGSGVMRLHGIFGGWGPLINPTGVAVSRTTQDVLVVHGGHERVSVFGCRGQFLRSFGRYGHDSFQICHPLDVAVTPGGHVVVTDAGDRSVKVFSLTGSPVATVSDLFQLPWGVDVDLSGNILVTDAEAGTLWQVVMDFERGVVLVKKLMLEDLKTPRAVACCRASGRVVVVEHLQTGERPKEDATMTRLKVFSSDFVLLGQLDGFSPHLPGLSVSSITFNRNGELIVADVQQGSVWSLGDVHKAPELIPLVREGLVRPAGLVATDEDTLIVLDAGDHTVKTYTTDPEDLYGDKT</sequence>
<feature type="repeat" description="NHL" evidence="8">
    <location>
        <begin position="165"/>
        <end position="208"/>
    </location>
</feature>
<evidence type="ECO:0000256" key="7">
    <source>
        <dbReference type="PROSITE-ProRule" id="PRU00175"/>
    </source>
</evidence>
<dbReference type="InterPro" id="IPR017907">
    <property type="entry name" value="Znf_RING_CS"/>
</dbReference>
<dbReference type="AlphaFoldDB" id="A0A2D0PS32"/>
<dbReference type="PROSITE" id="PS51125">
    <property type="entry name" value="NHL"/>
    <property type="match status" value="1"/>
</dbReference>
<organism evidence="10 11">
    <name type="scientific">Ictalurus punctatus</name>
    <name type="common">Channel catfish</name>
    <name type="synonym">Silurus punctatus</name>
    <dbReference type="NCBI Taxonomy" id="7998"/>
    <lineage>
        <taxon>Eukaryota</taxon>
        <taxon>Metazoa</taxon>
        <taxon>Chordata</taxon>
        <taxon>Craniata</taxon>
        <taxon>Vertebrata</taxon>
        <taxon>Euteleostomi</taxon>
        <taxon>Actinopterygii</taxon>
        <taxon>Neopterygii</taxon>
        <taxon>Teleostei</taxon>
        <taxon>Ostariophysi</taxon>
        <taxon>Siluriformes</taxon>
        <taxon>Ictaluridae</taxon>
        <taxon>Ictalurus</taxon>
    </lineage>
</organism>
<evidence type="ECO:0000256" key="1">
    <source>
        <dbReference type="ARBA" id="ARBA00000900"/>
    </source>
</evidence>
<dbReference type="GO" id="GO:0061630">
    <property type="term" value="F:ubiquitin protein ligase activity"/>
    <property type="evidence" value="ECO:0007669"/>
    <property type="project" value="UniProtKB-EC"/>
</dbReference>
<gene>
    <name evidence="11" type="primary">LOC108256162</name>
</gene>
<dbReference type="InterPro" id="IPR013083">
    <property type="entry name" value="Znf_RING/FYVE/PHD"/>
</dbReference>
<evidence type="ECO:0000259" key="9">
    <source>
        <dbReference type="PROSITE" id="PS50089"/>
    </source>
</evidence>
<dbReference type="CDD" id="cd16516">
    <property type="entry name" value="RING-HC_malin"/>
    <property type="match status" value="1"/>
</dbReference>
<dbReference type="RefSeq" id="XP_017308231.1">
    <property type="nucleotide sequence ID" value="XM_017452742.3"/>
</dbReference>
<keyword evidence="10" id="KW-1185">Reference proteome</keyword>
<dbReference type="KEGG" id="ipu:108256162"/>
<evidence type="ECO:0000313" key="10">
    <source>
        <dbReference type="Proteomes" id="UP000221080"/>
    </source>
</evidence>
<dbReference type="Gene3D" id="2.120.10.30">
    <property type="entry name" value="TolB, C-terminal domain"/>
    <property type="match status" value="1"/>
</dbReference>
<keyword evidence="4" id="KW-0677">Repeat</keyword>
<dbReference type="SUPFAM" id="SSF57850">
    <property type="entry name" value="RING/U-box"/>
    <property type="match status" value="1"/>
</dbReference>
<evidence type="ECO:0000256" key="2">
    <source>
        <dbReference type="ARBA" id="ARBA00012483"/>
    </source>
</evidence>
<dbReference type="Gene3D" id="3.30.40.10">
    <property type="entry name" value="Zinc/RING finger domain, C3HC4 (zinc finger)"/>
    <property type="match status" value="1"/>
</dbReference>
<evidence type="ECO:0000256" key="8">
    <source>
        <dbReference type="PROSITE-ProRule" id="PRU00504"/>
    </source>
</evidence>
<dbReference type="GO" id="GO:0043161">
    <property type="term" value="P:proteasome-mediated ubiquitin-dependent protein catabolic process"/>
    <property type="evidence" value="ECO:0007669"/>
    <property type="project" value="TreeGrafter"/>
</dbReference>
<keyword evidence="6" id="KW-0862">Zinc</keyword>
<dbReference type="Proteomes" id="UP000221080">
    <property type="component" value="Chromosome 23"/>
</dbReference>
<dbReference type="PANTHER" id="PTHR24104">
    <property type="entry name" value="E3 UBIQUITIN-PROTEIN LIGASE NHLRC1-RELATED"/>
    <property type="match status" value="1"/>
</dbReference>
<dbReference type="PANTHER" id="PTHR24104:SF47">
    <property type="entry name" value="E3 UBIQUITIN-PROTEIN LIGASE NHLRC1"/>
    <property type="match status" value="1"/>
</dbReference>
<protein>
    <recommendedName>
        <fullName evidence="2">RING-type E3 ubiquitin transferase</fullName>
        <ecNumber evidence="2">2.3.2.27</ecNumber>
    </recommendedName>
</protein>
<evidence type="ECO:0000313" key="11">
    <source>
        <dbReference type="RefSeq" id="XP_017308231.1"/>
    </source>
</evidence>
<proteinExistence type="predicted"/>
<name>A0A2D0PS32_ICTPU</name>
<dbReference type="OrthoDB" id="6105938at2759"/>
<dbReference type="EC" id="2.3.2.27" evidence="2"/>
<dbReference type="InterPro" id="IPR050952">
    <property type="entry name" value="TRIM-NHL_E3_ligases"/>
</dbReference>
<feature type="domain" description="RING-type" evidence="9">
    <location>
        <begin position="29"/>
        <end position="76"/>
    </location>
</feature>
<evidence type="ECO:0000256" key="3">
    <source>
        <dbReference type="ARBA" id="ARBA00022723"/>
    </source>
</evidence>
<dbReference type="STRING" id="7998.ENSIPUP00000011107"/>